<sequence>MVDVVGVDLADGLQVRGARATDDRPGRRHGGFGILHGVIIQRANETKGHSIVEKGAITDVVDDDGGRGVMT</sequence>
<protein>
    <submittedName>
        <fullName evidence="1">Uncharacterized protein</fullName>
    </submittedName>
</protein>
<dbReference type="EMBL" id="BAAAKV010000020">
    <property type="protein sequence ID" value="GAA1167980.1"/>
    <property type="molecule type" value="Genomic_DNA"/>
</dbReference>
<dbReference type="Proteomes" id="UP001501371">
    <property type="component" value="Unassembled WGS sequence"/>
</dbReference>
<evidence type="ECO:0000313" key="2">
    <source>
        <dbReference type="Proteomes" id="UP001501371"/>
    </source>
</evidence>
<keyword evidence="2" id="KW-1185">Reference proteome</keyword>
<organism evidence="1 2">
    <name type="scientific">Streptomyces hebeiensis</name>
    <dbReference type="NCBI Taxonomy" id="229486"/>
    <lineage>
        <taxon>Bacteria</taxon>
        <taxon>Bacillati</taxon>
        <taxon>Actinomycetota</taxon>
        <taxon>Actinomycetes</taxon>
        <taxon>Kitasatosporales</taxon>
        <taxon>Streptomycetaceae</taxon>
        <taxon>Streptomyces</taxon>
    </lineage>
</organism>
<gene>
    <name evidence="1" type="ORF">GCM10009654_26390</name>
</gene>
<name>A0ABN1UU54_9ACTN</name>
<proteinExistence type="predicted"/>
<accession>A0ABN1UU54</accession>
<reference evidence="1 2" key="1">
    <citation type="journal article" date="2019" name="Int. J. Syst. Evol. Microbiol.">
        <title>The Global Catalogue of Microorganisms (GCM) 10K type strain sequencing project: providing services to taxonomists for standard genome sequencing and annotation.</title>
        <authorList>
            <consortium name="The Broad Institute Genomics Platform"/>
            <consortium name="The Broad Institute Genome Sequencing Center for Infectious Disease"/>
            <person name="Wu L."/>
            <person name="Ma J."/>
        </authorList>
    </citation>
    <scope>NUCLEOTIDE SEQUENCE [LARGE SCALE GENOMIC DNA]</scope>
    <source>
        <strain evidence="1 2">JCM 12696</strain>
    </source>
</reference>
<evidence type="ECO:0000313" key="1">
    <source>
        <dbReference type="EMBL" id="GAA1167980.1"/>
    </source>
</evidence>
<comment type="caution">
    <text evidence="1">The sequence shown here is derived from an EMBL/GenBank/DDBJ whole genome shotgun (WGS) entry which is preliminary data.</text>
</comment>